<protein>
    <recommendedName>
        <fullName evidence="2">Retrotransposon gag domain-containing protein</fullName>
    </recommendedName>
</protein>
<evidence type="ECO:0008006" key="2">
    <source>
        <dbReference type="Google" id="ProtNLM"/>
    </source>
</evidence>
<sequence>MQIMRLRIECQQLEKETREREGSRDKCDMRLNTSKLHIPFDERKDDFDAYIRRFESLAKNQKWPEGQWSTALATCLSGEVLRVYGRLPRGDAADYSKVKTALLKRFRFTADGFRNKFNLGRPADGETAAEFSARLSHYFDR</sequence>
<dbReference type="AlphaFoldDB" id="A0A023FXJ4"/>
<evidence type="ECO:0000313" key="1">
    <source>
        <dbReference type="EMBL" id="JAC26576.1"/>
    </source>
</evidence>
<accession>A0A023FXJ4</accession>
<dbReference type="EMBL" id="GBBL01000744">
    <property type="protein sequence ID" value="JAC26576.1"/>
    <property type="molecule type" value="mRNA"/>
</dbReference>
<organism evidence="1">
    <name type="scientific">Amblyomma parvum</name>
    <name type="common">South American tick</name>
    <dbReference type="NCBI Taxonomy" id="251391"/>
    <lineage>
        <taxon>Eukaryota</taxon>
        <taxon>Metazoa</taxon>
        <taxon>Ecdysozoa</taxon>
        <taxon>Arthropoda</taxon>
        <taxon>Chelicerata</taxon>
        <taxon>Arachnida</taxon>
        <taxon>Acari</taxon>
        <taxon>Parasitiformes</taxon>
        <taxon>Ixodida</taxon>
        <taxon>Ixodoidea</taxon>
        <taxon>Ixodidae</taxon>
        <taxon>Amblyomminae</taxon>
        <taxon>Amblyomma</taxon>
    </lineage>
</organism>
<dbReference type="PANTHER" id="PTHR46888:SF1">
    <property type="entry name" value="RIBONUCLEASE H"/>
    <property type="match status" value="1"/>
</dbReference>
<dbReference type="PANTHER" id="PTHR46888">
    <property type="entry name" value="ZINC KNUCKLE DOMAINCONTAINING PROTEIN-RELATED"/>
    <property type="match status" value="1"/>
</dbReference>
<proteinExistence type="evidence at transcript level"/>
<name>A0A023FXJ4_AMBPA</name>
<reference evidence="1" key="1">
    <citation type="submission" date="2014-03" db="EMBL/GenBank/DDBJ databases">
        <title>The sialotranscriptome of Amblyomma triste, Amblyomma parvum and Amblyomma cajennense ticks, uncovered by 454-based RNA-seq.</title>
        <authorList>
            <person name="Garcia G.R."/>
            <person name="Gardinassi L.G."/>
            <person name="Ribeiro J.M."/>
            <person name="Anatrielo E."/>
            <person name="Ferreira B.R."/>
            <person name="Moreira H.N."/>
            <person name="Mafra C."/>
            <person name="Olegario M.M."/>
            <person name="Szabo P.J."/>
            <person name="Miranda-Santos I.K."/>
            <person name="Maruyama S.R."/>
        </authorList>
    </citation>
    <scope>NUCLEOTIDE SEQUENCE</scope>
    <source>
        <strain evidence="1">Araguapaz</strain>
        <tissue evidence="1">Salivary glands</tissue>
    </source>
</reference>